<dbReference type="GO" id="GO:0000462">
    <property type="term" value="P:maturation of SSU-rRNA from tricistronic rRNA transcript (SSU-rRNA, 5.8S rRNA, LSU-rRNA)"/>
    <property type="evidence" value="ECO:0007669"/>
    <property type="project" value="TreeGrafter"/>
</dbReference>
<dbReference type="Pfam" id="PF23243">
    <property type="entry name" value="HEAT_HEATR1"/>
    <property type="match status" value="1"/>
</dbReference>
<dbReference type="SUPFAM" id="SSF48371">
    <property type="entry name" value="ARM repeat"/>
    <property type="match status" value="1"/>
</dbReference>
<keyword evidence="5 7" id="KW-0539">Nucleus</keyword>
<dbReference type="STRING" id="6248.A0A0K0DUI9"/>
<dbReference type="InterPro" id="IPR012954">
    <property type="entry name" value="BP28_C_dom"/>
</dbReference>
<organism evidence="10">
    <name type="scientific">Strongyloides stercoralis</name>
    <name type="common">Threadworm</name>
    <dbReference type="NCBI Taxonomy" id="6248"/>
    <lineage>
        <taxon>Eukaryota</taxon>
        <taxon>Metazoa</taxon>
        <taxon>Ecdysozoa</taxon>
        <taxon>Nematoda</taxon>
        <taxon>Chromadorea</taxon>
        <taxon>Rhabditida</taxon>
        <taxon>Tylenchina</taxon>
        <taxon>Panagrolaimomorpha</taxon>
        <taxon>Strongyloidoidea</taxon>
        <taxon>Strongyloididae</taxon>
        <taxon>Strongyloides</taxon>
    </lineage>
</organism>
<dbReference type="PANTHER" id="PTHR13457">
    <property type="entry name" value="BAP28"/>
    <property type="match status" value="1"/>
</dbReference>
<dbReference type="SMART" id="SM01036">
    <property type="entry name" value="BP28CT"/>
    <property type="match status" value="1"/>
</dbReference>
<dbReference type="InterPro" id="IPR056473">
    <property type="entry name" value="HEAT_Utp10/HEAT1"/>
</dbReference>
<evidence type="ECO:0000256" key="5">
    <source>
        <dbReference type="ARBA" id="ARBA00023242"/>
    </source>
</evidence>
<evidence type="ECO:0000313" key="10">
    <source>
        <dbReference type="WBParaSite" id="SSTP_0000090200.1"/>
    </source>
</evidence>
<evidence type="ECO:0000259" key="8">
    <source>
        <dbReference type="SMART" id="SM01036"/>
    </source>
</evidence>
<sequence>MTSLARQLEQLKTPVTDNLGAERQIVSFLFDKKQAGALDREKFYQIGLSGLKQLKELDPDIDCYEPDLFTEDKINFQRSMLSVEENEKLNNSLEKMLFILAPYFQHTACHQVLEWLIYKYQIQSFNAKDVAAIFFPYHSTNSYARLITILKVKNTEWNWLVPFAKEGVSIPFHRVLRHCKNFNYQFISTVCSIIQRAIKVVGVEYLDSKCNMYYSLFASLAIHVLEESKNIDNILIGRILPVIGEGLKSKSFSFKCATMMVVTQLACSVELASDILESIIKMLLLKMKPSIFPLAIQTIVVLCQRQNVTLLPSKTWRKIIVKNEEYDISSVLMELSKDTDISKFLLAVYRTMFELLKEKQIQSESMDNFFIVFKLFTDTEFLTLSDAVSLFELMFDHYGSCKNANEPIYGFDLMPKSFQIHMRGVILRFVDAFDARRAEWIYKDMDVITKIMHDCKIEDQELGEITGNSKGQKSKKRLSTSNNIASITTSSMDNEAVKKIKLVEKDEILNNVQVVVEEKKPFKGTIQKLLDYIENEKYEKMVWALKSFENSEYINSQPHDDLIEFAMEGFLMIIKNKASDYHSKIKSALCKIPYNTGDVLRLLNQPKAIMTPARKKAAINSKSYFENHSPEEVEKRIITALEVFIVVESFPVNHEVIMILFDIMNNETNKGITDPESTSIYVQKLTLSLLIKAFDKPGNYKIKESDLKLDPLVKHIRSVTNLRILRSSMMLLIAALNVSPVRVIKQIMSVFTFMGTSTVKKDNGLTLEIFEEAATALFKSVRILDKKSKNGPKHRPNEQLIGISKVLCQSILDIPIHRRITIVRHISKCVGPTKVWIVILILFEEYCMRWQKNSEQLKNDGEIFEELCLEMILQFTPEIQFFIIHDILRYIIYLGGDKTPEHFNAKKYPNIIDREKFSMPKLRHLRFVILGFIIKLLNYKPLYDKFLPMSDEQITKNFSAVGKNLLLVIIDVDDFLTEQLNEADNKHKQDIMNGEDTTISSMTLKYWLAISARGDVIGDKIRNLLPGNVSGNIINELLDEKDDKIKTGIRDKALQLLNSKLVNDGLFDNRTGMVMSNEYLIKFAQKLKEWIIPGESKEEINRCRNAAFTLKLLVSHCHDDETTMDIFVKCMKVIDGITYLDSLMVGNVLLLASEIIKTKNMKIIILYAETLAKICFETLTECDQTITKESINKKNNKNVVEENTLMRRRRISKQSISGKTFEADALFICSLTCLQRITEVAIPFISSHLEKLIRIYCSLSFKYDDVLYVPFKDNSTLVPGTFGHRLNSIKHRLNMIGEAICNIEVRVVLTPIQNILLEKNEFNPGRMSMLLKILSEVFLNTNSDQVKQYSKSLCEMFLKLFDIRKHSTSEEEHEVVTKCELNLIEAFLNLIDCLSEKNVTPIFAEIVQEMHSILRSNYLTNSVENLQLITYYTFFNKFYNVYSELALPHFGKIFEMTPEILKKTNGRKTDHSELLLYGKHDTYEAKKADSLICALLDFIANCAMHRDFLTEERAKMIYEGVIDELENTKISGHEERCKKNLANAFYHIADSNVDLFNNEMIIMLLGKLNNESSKIRYRTLAVIEVLINKIGEGMATVLPQLLEALRGCLSDTNRRIVDETDKIIRLLNNKFRDNDSDDEDE</sequence>
<evidence type="ECO:0000256" key="3">
    <source>
        <dbReference type="ARBA" id="ARBA00022517"/>
    </source>
</evidence>
<evidence type="ECO:0000256" key="4">
    <source>
        <dbReference type="ARBA" id="ARBA00022552"/>
    </source>
</evidence>
<feature type="domain" description="BP28 C-terminal" evidence="8">
    <location>
        <begin position="1343"/>
        <end position="1508"/>
    </location>
</feature>
<dbReference type="GO" id="GO:0030686">
    <property type="term" value="C:90S preribosome"/>
    <property type="evidence" value="ECO:0007669"/>
    <property type="project" value="TreeGrafter"/>
</dbReference>
<evidence type="ECO:0000256" key="6">
    <source>
        <dbReference type="ARBA" id="ARBA00023274"/>
    </source>
</evidence>
<protein>
    <recommendedName>
        <fullName evidence="7">HEAT repeat-containing protein 1</fullName>
    </recommendedName>
</protein>
<dbReference type="Gene3D" id="1.25.10.10">
    <property type="entry name" value="Leucine-rich Repeat Variant"/>
    <property type="match status" value="1"/>
</dbReference>
<dbReference type="Proteomes" id="UP000035681">
    <property type="component" value="Unplaced"/>
</dbReference>
<dbReference type="GO" id="GO:0030515">
    <property type="term" value="F:snoRNA binding"/>
    <property type="evidence" value="ECO:0007669"/>
    <property type="project" value="TreeGrafter"/>
</dbReference>
<dbReference type="InterPro" id="IPR016024">
    <property type="entry name" value="ARM-type_fold"/>
</dbReference>
<keyword evidence="4 7" id="KW-0698">rRNA processing</keyword>
<dbReference type="GO" id="GO:0045943">
    <property type="term" value="P:positive regulation of transcription by RNA polymerase I"/>
    <property type="evidence" value="ECO:0007669"/>
    <property type="project" value="TreeGrafter"/>
</dbReference>
<dbReference type="Pfam" id="PF08146">
    <property type="entry name" value="BP28CT"/>
    <property type="match status" value="1"/>
</dbReference>
<dbReference type="InterPro" id="IPR011989">
    <property type="entry name" value="ARM-like"/>
</dbReference>
<comment type="similarity">
    <text evidence="2 7">Belongs to the HEATR1/UTP10 family.</text>
</comment>
<name>A0A0K0DUI9_STRER</name>
<dbReference type="GO" id="GO:0032040">
    <property type="term" value="C:small-subunit processome"/>
    <property type="evidence" value="ECO:0007669"/>
    <property type="project" value="TreeGrafter"/>
</dbReference>
<dbReference type="InterPro" id="IPR022125">
    <property type="entry name" value="U3snoRNP10_N"/>
</dbReference>
<dbReference type="WBParaSite" id="SSTP_0000090200.1">
    <property type="protein sequence ID" value="SSTP_0000090200.1"/>
    <property type="gene ID" value="SSTP_0000090200"/>
</dbReference>
<evidence type="ECO:0000256" key="7">
    <source>
        <dbReference type="RuleBase" id="RU367065"/>
    </source>
</evidence>
<dbReference type="AlphaFoldDB" id="A0A0K0DUI9"/>
<reference evidence="10" key="1">
    <citation type="submission" date="2015-08" db="UniProtKB">
        <authorList>
            <consortium name="WormBaseParasite"/>
        </authorList>
    </citation>
    <scope>IDENTIFICATION</scope>
</reference>
<evidence type="ECO:0000313" key="9">
    <source>
        <dbReference type="Proteomes" id="UP000035681"/>
    </source>
</evidence>
<evidence type="ECO:0000256" key="1">
    <source>
        <dbReference type="ARBA" id="ARBA00004604"/>
    </source>
</evidence>
<keyword evidence="6 7" id="KW-0687">Ribonucleoprotein</keyword>
<comment type="function">
    <text evidence="7">Involved in nucleolar processing of pre-18S ribosomal RNA.</text>
</comment>
<dbReference type="InterPro" id="IPR040191">
    <property type="entry name" value="UTP10"/>
</dbReference>
<dbReference type="WBParaSite" id="TCONS_00008465.p1">
    <property type="protein sequence ID" value="TCONS_00008465.p1"/>
    <property type="gene ID" value="XLOC_006409"/>
</dbReference>
<keyword evidence="3 7" id="KW-0690">Ribosome biogenesis</keyword>
<evidence type="ECO:0000256" key="2">
    <source>
        <dbReference type="ARBA" id="ARBA00010559"/>
    </source>
</evidence>
<proteinExistence type="inferred from homology"/>
<dbReference type="GO" id="GO:0034455">
    <property type="term" value="C:t-UTP complex"/>
    <property type="evidence" value="ECO:0007669"/>
    <property type="project" value="TreeGrafter"/>
</dbReference>
<dbReference type="Pfam" id="PF12397">
    <property type="entry name" value="U3snoRNP10"/>
    <property type="match status" value="1"/>
</dbReference>
<accession>A0A0K0DUI9</accession>
<keyword evidence="9" id="KW-1185">Reference proteome</keyword>
<comment type="subcellular location">
    <subcellularLocation>
        <location evidence="1 7">Nucleus</location>
        <location evidence="1 7">Nucleolus</location>
    </subcellularLocation>
</comment>
<dbReference type="PANTHER" id="PTHR13457:SF1">
    <property type="entry name" value="HEAT REPEAT-CONTAINING PROTEIN 1"/>
    <property type="match status" value="1"/>
</dbReference>